<dbReference type="EMBL" id="ACEB01000022">
    <property type="protein sequence ID" value="EEG26812.1"/>
    <property type="molecule type" value="Genomic_DNA"/>
</dbReference>
<dbReference type="Proteomes" id="UP000006247">
    <property type="component" value="Unassembled WGS sequence"/>
</dbReference>
<dbReference type="AlphaFoldDB" id="C0E3R9"/>
<name>C0E3R9_9CORY</name>
<accession>C0E3R9</accession>
<reference evidence="1 2" key="1">
    <citation type="submission" date="2009-01" db="EMBL/GenBank/DDBJ databases">
        <authorList>
            <person name="Fulton L."/>
            <person name="Clifton S."/>
            <person name="Chinwalla A.T."/>
            <person name="Mitreva M."/>
            <person name="Sodergren E."/>
            <person name="Weinstock G."/>
            <person name="Clifton S."/>
            <person name="Dooling D.J."/>
            <person name="Fulton B."/>
            <person name="Minx P."/>
            <person name="Pepin K.H."/>
            <person name="Johnson M."/>
            <person name="Bhonagiri V."/>
            <person name="Nash W.E."/>
            <person name="Mardis E.R."/>
            <person name="Wilson R.K."/>
        </authorList>
    </citation>
    <scope>NUCLEOTIDE SEQUENCE [LARGE SCALE GENOMIC DNA]</scope>
    <source>
        <strain evidence="1 2">ATCC 33806</strain>
    </source>
</reference>
<dbReference type="HOGENOM" id="CLU_2933571_0_0_11"/>
<dbReference type="PROSITE" id="PS51257">
    <property type="entry name" value="PROKAR_LIPOPROTEIN"/>
    <property type="match status" value="1"/>
</dbReference>
<evidence type="ECO:0000313" key="1">
    <source>
        <dbReference type="EMBL" id="EEG26812.1"/>
    </source>
</evidence>
<proteinExistence type="predicted"/>
<evidence type="ECO:0000313" key="2">
    <source>
        <dbReference type="Proteomes" id="UP000006247"/>
    </source>
</evidence>
<comment type="caution">
    <text evidence="1">The sequence shown here is derived from an EMBL/GenBank/DDBJ whole genome shotgun (WGS) entry which is preliminary data.</text>
</comment>
<sequence length="60" mass="6535">MYIGRYWFSRNSCVSGVMIACRRNPGGIEPPPFYLVRNVKAGGGAKSGKSTPICSNLKLK</sequence>
<organism evidence="1 2">
    <name type="scientific">Corynebacterium matruchotii ATCC 33806</name>
    <dbReference type="NCBI Taxonomy" id="566549"/>
    <lineage>
        <taxon>Bacteria</taxon>
        <taxon>Bacillati</taxon>
        <taxon>Actinomycetota</taxon>
        <taxon>Actinomycetes</taxon>
        <taxon>Mycobacteriales</taxon>
        <taxon>Corynebacteriaceae</taxon>
        <taxon>Corynebacterium</taxon>
    </lineage>
</organism>
<gene>
    <name evidence="1" type="ORF">CORMATOL_01634</name>
</gene>
<protein>
    <submittedName>
        <fullName evidence="1">Uncharacterized protein</fullName>
    </submittedName>
</protein>